<name>A0A3L7JAM4_9MICO</name>
<dbReference type="PROSITE" id="PS51819">
    <property type="entry name" value="VOC"/>
    <property type="match status" value="1"/>
</dbReference>
<proteinExistence type="predicted"/>
<dbReference type="InterPro" id="IPR037523">
    <property type="entry name" value="VOC_core"/>
</dbReference>
<dbReference type="InterPro" id="IPR004360">
    <property type="entry name" value="Glyas_Fos-R_dOase_dom"/>
</dbReference>
<evidence type="ECO:0000313" key="3">
    <source>
        <dbReference type="Proteomes" id="UP000282460"/>
    </source>
</evidence>
<reference evidence="2 3" key="1">
    <citation type="submission" date="2018-10" db="EMBL/GenBank/DDBJ databases">
        <authorList>
            <person name="Li J."/>
        </authorList>
    </citation>
    <scope>NUCLEOTIDE SEQUENCE [LARGE SCALE GENOMIC DNA]</scope>
    <source>
        <strain evidence="2 3">ZD1-4</strain>
    </source>
</reference>
<dbReference type="AlphaFoldDB" id="A0A3L7JAM4"/>
<keyword evidence="3" id="KW-1185">Reference proteome</keyword>
<accession>A0A3L7JAM4</accession>
<dbReference type="RefSeq" id="WP_121657925.1">
    <property type="nucleotide sequence ID" value="NZ_BMEK01000001.1"/>
</dbReference>
<dbReference type="EMBL" id="RCWJ01000001">
    <property type="protein sequence ID" value="RLQ85562.1"/>
    <property type="molecule type" value="Genomic_DNA"/>
</dbReference>
<organism evidence="2 3">
    <name type="scientific">Mycetocola zhadangensis</name>
    <dbReference type="NCBI Taxonomy" id="1164595"/>
    <lineage>
        <taxon>Bacteria</taxon>
        <taxon>Bacillati</taxon>
        <taxon>Actinomycetota</taxon>
        <taxon>Actinomycetes</taxon>
        <taxon>Micrococcales</taxon>
        <taxon>Microbacteriaceae</taxon>
        <taxon>Mycetocola</taxon>
    </lineage>
</organism>
<dbReference type="CDD" id="cd06587">
    <property type="entry name" value="VOC"/>
    <property type="match status" value="1"/>
</dbReference>
<dbReference type="InterPro" id="IPR029068">
    <property type="entry name" value="Glyas_Bleomycin-R_OHBP_Dase"/>
</dbReference>
<protein>
    <submittedName>
        <fullName evidence="2">VOC family protein</fullName>
    </submittedName>
</protein>
<dbReference type="OrthoDB" id="9804907at2"/>
<dbReference type="Gene3D" id="3.10.180.10">
    <property type="entry name" value="2,3-Dihydroxybiphenyl 1,2-Dioxygenase, domain 1"/>
    <property type="match status" value="1"/>
</dbReference>
<dbReference type="Proteomes" id="UP000282460">
    <property type="component" value="Unassembled WGS sequence"/>
</dbReference>
<dbReference type="Pfam" id="PF00903">
    <property type="entry name" value="Glyoxalase"/>
    <property type="match status" value="1"/>
</dbReference>
<feature type="domain" description="VOC" evidence="1">
    <location>
        <begin position="5"/>
        <end position="124"/>
    </location>
</feature>
<comment type="caution">
    <text evidence="2">The sequence shown here is derived from an EMBL/GenBank/DDBJ whole genome shotgun (WGS) entry which is preliminary data.</text>
</comment>
<dbReference type="SUPFAM" id="SSF54593">
    <property type="entry name" value="Glyoxalase/Bleomycin resistance protein/Dihydroxybiphenyl dioxygenase"/>
    <property type="match status" value="1"/>
</dbReference>
<sequence length="126" mass="13909">MVTSSSSFTVLPAADIARAREFYLDKLGLEPFLDSTDNLMYGSEASPDLLIYQTTNAGTAQNTQMCFAVPDIQAARDELRGKGVTFEDYDFGDTRTVDGIADFATEYSAWFKDSEGNYICLTQAKK</sequence>
<evidence type="ECO:0000259" key="1">
    <source>
        <dbReference type="PROSITE" id="PS51819"/>
    </source>
</evidence>
<gene>
    <name evidence="2" type="ORF">D9V28_01345</name>
</gene>
<evidence type="ECO:0000313" key="2">
    <source>
        <dbReference type="EMBL" id="RLQ85562.1"/>
    </source>
</evidence>